<dbReference type="Gene3D" id="3.10.450.50">
    <property type="match status" value="1"/>
</dbReference>
<dbReference type="OrthoDB" id="391735at2"/>
<dbReference type="Proteomes" id="UP000239872">
    <property type="component" value="Unassembled WGS sequence"/>
</dbReference>
<name>A0A2S7SQG4_9BACT</name>
<feature type="domain" description="SnoaL-like" evidence="1">
    <location>
        <begin position="7"/>
        <end position="107"/>
    </location>
</feature>
<protein>
    <submittedName>
        <fullName evidence="2">Nuclear transport factor 2 family protein</fullName>
    </submittedName>
</protein>
<evidence type="ECO:0000313" key="2">
    <source>
        <dbReference type="EMBL" id="PQJ08867.1"/>
    </source>
</evidence>
<evidence type="ECO:0000259" key="1">
    <source>
        <dbReference type="Pfam" id="PF12680"/>
    </source>
</evidence>
<dbReference type="InterPro" id="IPR032710">
    <property type="entry name" value="NTF2-like_dom_sf"/>
</dbReference>
<dbReference type="RefSeq" id="WP_105041416.1">
    <property type="nucleotide sequence ID" value="NZ_PPSL01000011.1"/>
</dbReference>
<dbReference type="InterPro" id="IPR037401">
    <property type="entry name" value="SnoaL-like"/>
</dbReference>
<dbReference type="SUPFAM" id="SSF54427">
    <property type="entry name" value="NTF2-like"/>
    <property type="match status" value="1"/>
</dbReference>
<accession>A0A2S7SQG4</accession>
<organism evidence="2 3">
    <name type="scientific">Flavipsychrobacter stenotrophus</name>
    <dbReference type="NCBI Taxonomy" id="2077091"/>
    <lineage>
        <taxon>Bacteria</taxon>
        <taxon>Pseudomonadati</taxon>
        <taxon>Bacteroidota</taxon>
        <taxon>Chitinophagia</taxon>
        <taxon>Chitinophagales</taxon>
        <taxon>Chitinophagaceae</taxon>
        <taxon>Flavipsychrobacter</taxon>
    </lineage>
</organism>
<keyword evidence="3" id="KW-1185">Reference proteome</keyword>
<comment type="caution">
    <text evidence="2">The sequence shown here is derived from an EMBL/GenBank/DDBJ whole genome shotgun (WGS) entry which is preliminary data.</text>
</comment>
<evidence type="ECO:0000313" key="3">
    <source>
        <dbReference type="Proteomes" id="UP000239872"/>
    </source>
</evidence>
<dbReference type="EMBL" id="PPSL01000011">
    <property type="protein sequence ID" value="PQJ08867.1"/>
    <property type="molecule type" value="Genomic_DNA"/>
</dbReference>
<dbReference type="Pfam" id="PF12680">
    <property type="entry name" value="SnoaL_2"/>
    <property type="match status" value="1"/>
</dbReference>
<dbReference type="AlphaFoldDB" id="A0A2S7SQG4"/>
<reference evidence="2 3" key="1">
    <citation type="submission" date="2018-01" db="EMBL/GenBank/DDBJ databases">
        <title>A novel member of the phylum Bacteroidetes isolated from glacier ice.</title>
        <authorList>
            <person name="Liu Q."/>
            <person name="Xin Y.-H."/>
        </authorList>
    </citation>
    <scope>NUCLEOTIDE SEQUENCE [LARGE SCALE GENOMIC DNA]</scope>
    <source>
        <strain evidence="2 3">RB1R16</strain>
    </source>
</reference>
<sequence>MNNAATIEKFYSSFNAHDAASMADCYDDNITFQDPAFGVLLGDEAKSMWRMLMKGTDVQVTYSNVVANDNAGSADWVATYTFSKTGRKVVNRVHAEFEFKDGKIIKHSDTFDFWVWSRQALGISGLLLGWTGFLRQKVTEQATGRLKQFMGK</sequence>
<gene>
    <name evidence="2" type="ORF">CJD36_022250</name>
</gene>
<proteinExistence type="predicted"/>